<keyword evidence="13" id="KW-0378">Hydrolase</keyword>
<dbReference type="GO" id="GO:0004674">
    <property type="term" value="F:protein serine/threonine kinase activity"/>
    <property type="evidence" value="ECO:0007669"/>
    <property type="project" value="UniProtKB-KW"/>
</dbReference>
<evidence type="ECO:0000256" key="3">
    <source>
        <dbReference type="ARBA" id="ARBA00009196"/>
    </source>
</evidence>
<comment type="similarity">
    <text evidence="3">Belongs to the protein kinase superfamily. RIO-type Ser/Thr kinase family.</text>
</comment>
<keyword evidence="15" id="KW-0460">Magnesium</keyword>
<dbReference type="Proteomes" id="UP000036681">
    <property type="component" value="Unplaced"/>
</dbReference>
<organism evidence="21 22">
    <name type="scientific">Ascaris lumbricoides</name>
    <name type="common">Giant roundworm</name>
    <dbReference type="NCBI Taxonomy" id="6252"/>
    <lineage>
        <taxon>Eukaryota</taxon>
        <taxon>Metazoa</taxon>
        <taxon>Ecdysozoa</taxon>
        <taxon>Nematoda</taxon>
        <taxon>Chromadorea</taxon>
        <taxon>Rhabditida</taxon>
        <taxon>Spirurina</taxon>
        <taxon>Ascaridomorpha</taxon>
        <taxon>Ascaridoidea</taxon>
        <taxon>Ascarididae</taxon>
        <taxon>Ascaris</taxon>
    </lineage>
</organism>
<keyword evidence="14" id="KW-0067">ATP-binding</keyword>
<dbReference type="CDD" id="cd05147">
    <property type="entry name" value="RIO1_euk"/>
    <property type="match status" value="1"/>
</dbReference>
<keyword evidence="8" id="KW-0723">Serine/threonine-protein kinase</keyword>
<evidence type="ECO:0000256" key="12">
    <source>
        <dbReference type="ARBA" id="ARBA00022777"/>
    </source>
</evidence>
<evidence type="ECO:0000256" key="4">
    <source>
        <dbReference type="ARBA" id="ARBA00012513"/>
    </source>
</evidence>
<dbReference type="GO" id="GO:0005737">
    <property type="term" value="C:cytoplasm"/>
    <property type="evidence" value="ECO:0007669"/>
    <property type="project" value="UniProtKB-SubCell"/>
</dbReference>
<keyword evidence="10" id="KW-0479">Metal-binding</keyword>
<evidence type="ECO:0000256" key="18">
    <source>
        <dbReference type="ARBA" id="ARBA00068838"/>
    </source>
</evidence>
<accession>A0A9J2P8X7</accession>
<dbReference type="GO" id="GO:0016787">
    <property type="term" value="F:hydrolase activity"/>
    <property type="evidence" value="ECO:0007669"/>
    <property type="project" value="UniProtKB-KW"/>
</dbReference>
<dbReference type="GO" id="GO:0042254">
    <property type="term" value="P:ribosome biogenesis"/>
    <property type="evidence" value="ECO:0007669"/>
    <property type="project" value="UniProtKB-KW"/>
</dbReference>
<keyword evidence="11" id="KW-0547">Nucleotide-binding</keyword>
<evidence type="ECO:0000313" key="22">
    <source>
        <dbReference type="WBParaSite" id="ALUE_0000615101-mRNA-1"/>
    </source>
</evidence>
<evidence type="ECO:0000256" key="14">
    <source>
        <dbReference type="ARBA" id="ARBA00022840"/>
    </source>
</evidence>
<evidence type="ECO:0000256" key="15">
    <source>
        <dbReference type="ARBA" id="ARBA00022842"/>
    </source>
</evidence>
<comment type="catalytic activity">
    <reaction evidence="17">
        <text>L-seryl-[protein] + ATP = O-phospho-L-seryl-[protein] + ADP + H(+)</text>
        <dbReference type="Rhea" id="RHEA:17989"/>
        <dbReference type="Rhea" id="RHEA-COMP:9863"/>
        <dbReference type="Rhea" id="RHEA-COMP:11604"/>
        <dbReference type="ChEBI" id="CHEBI:15378"/>
        <dbReference type="ChEBI" id="CHEBI:29999"/>
        <dbReference type="ChEBI" id="CHEBI:30616"/>
        <dbReference type="ChEBI" id="CHEBI:83421"/>
        <dbReference type="ChEBI" id="CHEBI:456216"/>
        <dbReference type="EC" id="2.7.11.1"/>
    </reaction>
</comment>
<comment type="catalytic activity">
    <reaction evidence="16">
        <text>L-threonyl-[protein] + ATP = O-phospho-L-threonyl-[protein] + ADP + H(+)</text>
        <dbReference type="Rhea" id="RHEA:46608"/>
        <dbReference type="Rhea" id="RHEA-COMP:11060"/>
        <dbReference type="Rhea" id="RHEA-COMP:11605"/>
        <dbReference type="ChEBI" id="CHEBI:15378"/>
        <dbReference type="ChEBI" id="CHEBI:30013"/>
        <dbReference type="ChEBI" id="CHEBI:30616"/>
        <dbReference type="ChEBI" id="CHEBI:61977"/>
        <dbReference type="ChEBI" id="CHEBI:456216"/>
        <dbReference type="EC" id="2.7.11.1"/>
    </reaction>
</comment>
<dbReference type="WBParaSite" id="ALUE_0000615101-mRNA-1">
    <property type="protein sequence ID" value="ALUE_0000615101-mRNA-1"/>
    <property type="gene ID" value="ALUE_0000615101"/>
</dbReference>
<dbReference type="Pfam" id="PF01163">
    <property type="entry name" value="RIO1"/>
    <property type="match status" value="1"/>
</dbReference>
<feature type="domain" description="RIO kinase" evidence="20">
    <location>
        <begin position="118"/>
        <end position="359"/>
    </location>
</feature>
<evidence type="ECO:0000256" key="1">
    <source>
        <dbReference type="ARBA" id="ARBA00001946"/>
    </source>
</evidence>
<dbReference type="PANTHER" id="PTHR45723">
    <property type="entry name" value="SERINE/THREONINE-PROTEIN KINASE RIO1"/>
    <property type="match status" value="1"/>
</dbReference>
<evidence type="ECO:0000256" key="10">
    <source>
        <dbReference type="ARBA" id="ARBA00022723"/>
    </source>
</evidence>
<comment type="subcellular location">
    <subcellularLocation>
        <location evidence="2">Cytoplasm</location>
    </subcellularLocation>
</comment>
<dbReference type="EC" id="2.7.11.1" evidence="4"/>
<dbReference type="FunFam" id="3.30.200.20:FF:000148">
    <property type="entry name" value="Serine/threonine-protein kinase RIO1"/>
    <property type="match status" value="1"/>
</dbReference>
<dbReference type="PROSITE" id="PS01245">
    <property type="entry name" value="RIO1"/>
    <property type="match status" value="1"/>
</dbReference>
<keyword evidence="21" id="KW-1185">Reference proteome</keyword>
<proteinExistence type="inferred from homology"/>
<dbReference type="Gene3D" id="3.30.200.20">
    <property type="entry name" value="Phosphorylase Kinase, domain 1"/>
    <property type="match status" value="1"/>
</dbReference>
<dbReference type="InterPro" id="IPR018934">
    <property type="entry name" value="RIO_dom"/>
</dbReference>
<dbReference type="InterPro" id="IPR000687">
    <property type="entry name" value="RIO_kinase"/>
</dbReference>
<evidence type="ECO:0000256" key="5">
    <source>
        <dbReference type="ARBA" id="ARBA00016038"/>
    </source>
</evidence>
<protein>
    <recommendedName>
        <fullName evidence="5">Serine/threonine-protein kinase RIO1</fullName>
        <ecNumber evidence="4">2.7.11.1</ecNumber>
    </recommendedName>
    <alternativeName>
        <fullName evidence="18">Serine/threonine-protein kinase rio1</fullName>
    </alternativeName>
</protein>
<evidence type="ECO:0000256" key="6">
    <source>
        <dbReference type="ARBA" id="ARBA00022490"/>
    </source>
</evidence>
<dbReference type="SMART" id="SM00090">
    <property type="entry name" value="RIO"/>
    <property type="match status" value="1"/>
</dbReference>
<dbReference type="InterPro" id="IPR051272">
    <property type="entry name" value="RIO-type_Ser/Thr_kinase"/>
</dbReference>
<evidence type="ECO:0000256" key="13">
    <source>
        <dbReference type="ARBA" id="ARBA00022801"/>
    </source>
</evidence>
<name>A0A9J2P8X7_ASCLU</name>
<evidence type="ECO:0000256" key="9">
    <source>
        <dbReference type="ARBA" id="ARBA00022679"/>
    </source>
</evidence>
<evidence type="ECO:0000256" key="17">
    <source>
        <dbReference type="ARBA" id="ARBA00048679"/>
    </source>
</evidence>
<sequence>MLFSNKHVVILSRCWFYGSVGGDGSLHWWMGLSHAFDGSMDLMSETKADNPIESGILEDRSSDHDDSECEVWGEDDEDFDSWVNNYGEETSGDDFFGGMFIEKEHEMNEEKKMRRVKDRADRATVEQVLDPRTRLILFRMLQRGVFSSMEGCISTGKEANVYHAKQADGGSLAVKVYKTSILTFKDRDRYVADEFRYRHGYCKRNPRKMVATWAEKEMRNLMRMKQAGLPVPKPHLLKGHVLVMDFIGRDGWPAPLLKNAEISHSQAETLYLLLVEYMRTMYRHCRLVHADLSEYNMILHDDQIYIIDVSQSVEHDHPHSLEFLRSDCANITKFFRSKGVANFEAAVMSVRDLFQVIADPLIKTRTQVDELLSRRSLEAISDDALFMNAYIAHKLDHVLHFERDSRIAAEGGEVPNPFQTMLTKVEHQPIADSFSKTNASDSDGGRSVDDGASQGCPKFGKGRANEDEEAKTKRVLLHTRHRDESPASKKERKRLVKEEQRQNRLTKTPKYIKRRHEKAGKKH</sequence>
<keyword evidence="6" id="KW-0963">Cytoplasm</keyword>
<keyword evidence="9" id="KW-0808">Transferase</keyword>
<dbReference type="AlphaFoldDB" id="A0A9J2P8X7"/>
<dbReference type="Gene3D" id="1.10.510.10">
    <property type="entry name" value="Transferase(Phosphotransferase) domain 1"/>
    <property type="match status" value="1"/>
</dbReference>
<keyword evidence="12" id="KW-0418">Kinase</keyword>
<evidence type="ECO:0000256" key="2">
    <source>
        <dbReference type="ARBA" id="ARBA00004496"/>
    </source>
</evidence>
<dbReference type="InterPro" id="IPR018935">
    <property type="entry name" value="RIO_kinase_CS"/>
</dbReference>
<feature type="region of interest" description="Disordered" evidence="19">
    <location>
        <begin position="434"/>
        <end position="523"/>
    </location>
</feature>
<keyword evidence="7" id="KW-0690">Ribosome biogenesis</keyword>
<comment type="cofactor">
    <cofactor evidence="1">
        <name>Mg(2+)</name>
        <dbReference type="ChEBI" id="CHEBI:18420"/>
    </cofactor>
</comment>
<evidence type="ECO:0000256" key="7">
    <source>
        <dbReference type="ARBA" id="ARBA00022517"/>
    </source>
</evidence>
<feature type="compositionally biased region" description="Basic residues" evidence="19">
    <location>
        <begin position="510"/>
        <end position="523"/>
    </location>
</feature>
<evidence type="ECO:0000256" key="11">
    <source>
        <dbReference type="ARBA" id="ARBA00022741"/>
    </source>
</evidence>
<dbReference type="InterPro" id="IPR011009">
    <property type="entry name" value="Kinase-like_dom_sf"/>
</dbReference>
<evidence type="ECO:0000256" key="19">
    <source>
        <dbReference type="SAM" id="MobiDB-lite"/>
    </source>
</evidence>
<evidence type="ECO:0000256" key="8">
    <source>
        <dbReference type="ARBA" id="ARBA00022527"/>
    </source>
</evidence>
<dbReference type="SUPFAM" id="SSF56112">
    <property type="entry name" value="Protein kinase-like (PK-like)"/>
    <property type="match status" value="1"/>
</dbReference>
<evidence type="ECO:0000259" key="20">
    <source>
        <dbReference type="SMART" id="SM00090"/>
    </source>
</evidence>
<dbReference type="GO" id="GO:0046872">
    <property type="term" value="F:metal ion binding"/>
    <property type="evidence" value="ECO:0007669"/>
    <property type="project" value="UniProtKB-KW"/>
</dbReference>
<reference evidence="22" key="1">
    <citation type="submission" date="2023-03" db="UniProtKB">
        <authorList>
            <consortium name="WormBaseParasite"/>
        </authorList>
    </citation>
    <scope>IDENTIFICATION</scope>
</reference>
<evidence type="ECO:0000256" key="16">
    <source>
        <dbReference type="ARBA" id="ARBA00047899"/>
    </source>
</evidence>
<evidence type="ECO:0000313" key="21">
    <source>
        <dbReference type="Proteomes" id="UP000036681"/>
    </source>
</evidence>
<dbReference type="GO" id="GO:0005524">
    <property type="term" value="F:ATP binding"/>
    <property type="evidence" value="ECO:0007669"/>
    <property type="project" value="UniProtKB-KW"/>
</dbReference>